<gene>
    <name evidence="1" type="ORF">AMORRO_LOCUS7673</name>
</gene>
<keyword evidence="2" id="KW-1185">Reference proteome</keyword>
<dbReference type="EMBL" id="CAJVPV010005959">
    <property type="protein sequence ID" value="CAG8598463.1"/>
    <property type="molecule type" value="Genomic_DNA"/>
</dbReference>
<dbReference type="Proteomes" id="UP000789342">
    <property type="component" value="Unassembled WGS sequence"/>
</dbReference>
<evidence type="ECO:0000313" key="2">
    <source>
        <dbReference type="Proteomes" id="UP000789342"/>
    </source>
</evidence>
<dbReference type="AlphaFoldDB" id="A0A9N9CCE5"/>
<comment type="caution">
    <text evidence="1">The sequence shown here is derived from an EMBL/GenBank/DDBJ whole genome shotgun (WGS) entry which is preliminary data.</text>
</comment>
<name>A0A9N9CCE5_9GLOM</name>
<sequence length="257" mass="29481">MEDKSSYTLTYSIARSGSLPSVDLNRRNRKNDFRVDLKKIEIIPTDANLNMNTDAKLSVILRHNNRDICLCLNERKDIVSIPLHQVVGFRITEYKIMEILLLDNFERSYYSNGVEIKGDPTNGLLEGANSLIFIPLNYVNLNNLVDIEAGIARYRVEKQSHLLMNDTQNSQPDSSDEIYVTFVLFVERGAVVVPRDITLKSLLNVISSRFHLQLNTERMSYKNGVGDMITLKDEEDWKVAKWEAKYEKKIGVEVHLA</sequence>
<reference evidence="1" key="1">
    <citation type="submission" date="2021-06" db="EMBL/GenBank/DDBJ databases">
        <authorList>
            <person name="Kallberg Y."/>
            <person name="Tangrot J."/>
            <person name="Rosling A."/>
        </authorList>
    </citation>
    <scope>NUCLEOTIDE SEQUENCE</scope>
    <source>
        <strain evidence="1">CL551</strain>
    </source>
</reference>
<accession>A0A9N9CCE5</accession>
<evidence type="ECO:0000313" key="1">
    <source>
        <dbReference type="EMBL" id="CAG8598463.1"/>
    </source>
</evidence>
<dbReference type="SUPFAM" id="SSF54277">
    <property type="entry name" value="CAD &amp; PB1 domains"/>
    <property type="match status" value="1"/>
</dbReference>
<organism evidence="1 2">
    <name type="scientific">Acaulospora morrowiae</name>
    <dbReference type="NCBI Taxonomy" id="94023"/>
    <lineage>
        <taxon>Eukaryota</taxon>
        <taxon>Fungi</taxon>
        <taxon>Fungi incertae sedis</taxon>
        <taxon>Mucoromycota</taxon>
        <taxon>Glomeromycotina</taxon>
        <taxon>Glomeromycetes</taxon>
        <taxon>Diversisporales</taxon>
        <taxon>Acaulosporaceae</taxon>
        <taxon>Acaulospora</taxon>
    </lineage>
</organism>
<proteinExistence type="predicted"/>
<dbReference type="OrthoDB" id="2373661at2759"/>
<dbReference type="CDD" id="cd05992">
    <property type="entry name" value="PB1"/>
    <property type="match status" value="1"/>
</dbReference>
<dbReference type="Gene3D" id="3.10.20.90">
    <property type="entry name" value="Phosphatidylinositol 3-kinase Catalytic Subunit, Chain A, domain 1"/>
    <property type="match status" value="1"/>
</dbReference>
<protein>
    <submittedName>
        <fullName evidence="1">11494_t:CDS:1</fullName>
    </submittedName>
</protein>